<comment type="similarity">
    <text evidence="1">Belongs to the plant acyltransferase family.</text>
</comment>
<dbReference type="AlphaFoldDB" id="A0AAV7F920"/>
<keyword evidence="3" id="KW-1185">Reference proteome</keyword>
<dbReference type="PANTHER" id="PTHR31642:SF145">
    <property type="entry name" value="BRASSINOSTEROID-RELATED ACYLTRANSFERASE 1"/>
    <property type="match status" value="1"/>
</dbReference>
<comment type="caution">
    <text evidence="2">The sequence shown here is derived from an EMBL/GenBank/DDBJ whole genome shotgun (WGS) entry which is preliminary data.</text>
</comment>
<evidence type="ECO:0000313" key="3">
    <source>
        <dbReference type="Proteomes" id="UP000825729"/>
    </source>
</evidence>
<protein>
    <submittedName>
        <fullName evidence="2">Uncharacterized protein</fullName>
    </submittedName>
</protein>
<organism evidence="2 3">
    <name type="scientific">Aristolochia fimbriata</name>
    <name type="common">White veined hardy Dutchman's pipe vine</name>
    <dbReference type="NCBI Taxonomy" id="158543"/>
    <lineage>
        <taxon>Eukaryota</taxon>
        <taxon>Viridiplantae</taxon>
        <taxon>Streptophyta</taxon>
        <taxon>Embryophyta</taxon>
        <taxon>Tracheophyta</taxon>
        <taxon>Spermatophyta</taxon>
        <taxon>Magnoliopsida</taxon>
        <taxon>Magnoliidae</taxon>
        <taxon>Piperales</taxon>
        <taxon>Aristolochiaceae</taxon>
        <taxon>Aristolochia</taxon>
    </lineage>
</organism>
<accession>A0AAV7F920</accession>
<dbReference type="GO" id="GO:0016747">
    <property type="term" value="F:acyltransferase activity, transferring groups other than amino-acyl groups"/>
    <property type="evidence" value="ECO:0007669"/>
    <property type="project" value="TreeGrafter"/>
</dbReference>
<dbReference type="PANTHER" id="PTHR31642">
    <property type="entry name" value="TRICHOTHECENE 3-O-ACETYLTRANSFERASE"/>
    <property type="match status" value="1"/>
</dbReference>
<dbReference type="Gene3D" id="3.30.559.10">
    <property type="entry name" value="Chloramphenicol acetyltransferase-like domain"/>
    <property type="match status" value="2"/>
</dbReference>
<sequence>MAAQNEERCKISFKKTMSVYPKLLPPRTHILSLSNLDRKCPTLMYLVLFYKSSQNLSVESLFTSLKRGLEGALSVWYPAAGRLIINSHSGKLDLFCDNSGAVLVQAAATQVKLSELGDLSHYNKFYENLVYRPFFSGNFSDMPVVTAQVTRFGCGGFSLGVGISHSLFDGLATLEFLTAWASLTAQSGFEGLGLFQPVHDRGRLLVEATQNQYSAGEGTTRVVAFEHLHQLIEQAANSSATSVSTTAVSDLGSCKFSEIMGCSNQEGSYVLKTFRLTGLMIENLKRKVMINGKNIGRACSSFEVVTAHLWKARTKALGLRKERRVCLQFAVDTRNKMNPPLPRSFSGNAYVLSSLSSTAGEVEEQSLETIVEKIKEAKGLITDGYVNAYVKALDNPQRGLPPLPELTMVSDWTRMPFHAVDFGHGSAAYAYPLSPPLPQVAYLLQSPDDVLGGIDLRIGLLRQEEEAFTRYFLSYDL</sequence>
<dbReference type="Pfam" id="PF02458">
    <property type="entry name" value="Transferase"/>
    <property type="match status" value="1"/>
</dbReference>
<dbReference type="InterPro" id="IPR023213">
    <property type="entry name" value="CAT-like_dom_sf"/>
</dbReference>
<proteinExistence type="inferred from homology"/>
<evidence type="ECO:0000313" key="2">
    <source>
        <dbReference type="EMBL" id="KAG9456272.1"/>
    </source>
</evidence>
<dbReference type="InterPro" id="IPR050317">
    <property type="entry name" value="Plant_Fungal_Acyltransferase"/>
</dbReference>
<evidence type="ECO:0000256" key="1">
    <source>
        <dbReference type="ARBA" id="ARBA00009861"/>
    </source>
</evidence>
<name>A0AAV7F920_ARIFI</name>
<gene>
    <name evidence="2" type="ORF">H6P81_000780</name>
</gene>
<dbReference type="EMBL" id="JAINDJ010000002">
    <property type="protein sequence ID" value="KAG9456272.1"/>
    <property type="molecule type" value="Genomic_DNA"/>
</dbReference>
<dbReference type="Proteomes" id="UP000825729">
    <property type="component" value="Unassembled WGS sequence"/>
</dbReference>
<reference evidence="2 3" key="1">
    <citation type="submission" date="2021-07" db="EMBL/GenBank/DDBJ databases">
        <title>The Aristolochia fimbriata genome: insights into angiosperm evolution, floral development and chemical biosynthesis.</title>
        <authorList>
            <person name="Jiao Y."/>
        </authorList>
    </citation>
    <scope>NUCLEOTIDE SEQUENCE [LARGE SCALE GENOMIC DNA]</scope>
    <source>
        <strain evidence="2">IBCAS-2021</strain>
        <tissue evidence="2">Leaf</tissue>
    </source>
</reference>